<keyword evidence="6 10" id="KW-0067">ATP-binding</keyword>
<dbReference type="NCBIfam" id="TIGR00409">
    <property type="entry name" value="proS_fam_II"/>
    <property type="match status" value="1"/>
</dbReference>
<evidence type="ECO:0000259" key="12">
    <source>
        <dbReference type="PROSITE" id="PS50862"/>
    </source>
</evidence>
<protein>
    <recommendedName>
        <fullName evidence="10">Proline--tRNA ligase</fullName>
        <ecNumber evidence="10">6.1.1.15</ecNumber>
    </recommendedName>
    <alternativeName>
        <fullName evidence="10">Prolyl-tRNA synthetase</fullName>
        <shortName evidence="10">ProRS</shortName>
    </alternativeName>
</protein>
<dbReference type="InterPro" id="IPR044140">
    <property type="entry name" value="ProRS_anticodon_short"/>
</dbReference>
<dbReference type="SUPFAM" id="SSF55681">
    <property type="entry name" value="Class II aaRS and biotin synthetases"/>
    <property type="match status" value="1"/>
</dbReference>
<evidence type="ECO:0000256" key="8">
    <source>
        <dbReference type="ARBA" id="ARBA00023146"/>
    </source>
</evidence>
<dbReference type="GO" id="GO:0004827">
    <property type="term" value="F:proline-tRNA ligase activity"/>
    <property type="evidence" value="ECO:0007669"/>
    <property type="project" value="UniProtKB-EC"/>
</dbReference>
<evidence type="ECO:0000256" key="11">
    <source>
        <dbReference type="SAM" id="MobiDB-lite"/>
    </source>
</evidence>
<dbReference type="Pfam" id="PF03129">
    <property type="entry name" value="HGTP_anticodon"/>
    <property type="match status" value="1"/>
</dbReference>
<dbReference type="EC" id="6.1.1.15" evidence="10"/>
<dbReference type="Gene3D" id="3.40.50.800">
    <property type="entry name" value="Anticodon-binding domain"/>
    <property type="match status" value="1"/>
</dbReference>
<feature type="region of interest" description="Disordered" evidence="11">
    <location>
        <begin position="251"/>
        <end position="272"/>
    </location>
</feature>
<dbReference type="HAMAP" id="MF_01569">
    <property type="entry name" value="Pro_tRNA_synth_type1"/>
    <property type="match status" value="1"/>
</dbReference>
<dbReference type="PRINTS" id="PR01046">
    <property type="entry name" value="TRNASYNTHPRO"/>
</dbReference>
<name>A0ABW0VVZ8_9BACL</name>
<dbReference type="Gene3D" id="3.30.930.10">
    <property type="entry name" value="Bira Bifunctional Protein, Domain 2"/>
    <property type="match status" value="2"/>
</dbReference>
<keyword evidence="8 10" id="KW-0030">Aminoacyl-tRNA synthetase</keyword>
<feature type="domain" description="Aminoacyl-transfer RNA synthetases class-II family profile" evidence="12">
    <location>
        <begin position="33"/>
        <end position="484"/>
    </location>
</feature>
<dbReference type="InterPro" id="IPR004154">
    <property type="entry name" value="Anticodon-bd"/>
</dbReference>
<dbReference type="CDD" id="cd00861">
    <property type="entry name" value="ProRS_anticodon_short"/>
    <property type="match status" value="1"/>
</dbReference>
<dbReference type="SUPFAM" id="SSF55826">
    <property type="entry name" value="YbaK/ProRS associated domain"/>
    <property type="match status" value="1"/>
</dbReference>
<dbReference type="SUPFAM" id="SSF52954">
    <property type="entry name" value="Class II aaRS ABD-related"/>
    <property type="match status" value="1"/>
</dbReference>
<evidence type="ECO:0000256" key="4">
    <source>
        <dbReference type="ARBA" id="ARBA00022598"/>
    </source>
</evidence>
<dbReference type="Proteomes" id="UP001596047">
    <property type="component" value="Unassembled WGS sequence"/>
</dbReference>
<dbReference type="InterPro" id="IPR050062">
    <property type="entry name" value="Pro-tRNA_synthetase"/>
</dbReference>
<dbReference type="InterPro" id="IPR004500">
    <property type="entry name" value="Pro-tRNA-synth_IIa_bac-type"/>
</dbReference>
<dbReference type="InterPro" id="IPR036754">
    <property type="entry name" value="YbaK/aa-tRNA-synt-asso_dom_sf"/>
</dbReference>
<keyword evidence="7 10" id="KW-0648">Protein biosynthesis</keyword>
<dbReference type="Pfam" id="PF04073">
    <property type="entry name" value="tRNA_edit"/>
    <property type="match status" value="1"/>
</dbReference>
<dbReference type="RefSeq" id="WP_379188553.1">
    <property type="nucleotide sequence ID" value="NZ_JBHSOW010000043.1"/>
</dbReference>
<reference evidence="14" key="1">
    <citation type="journal article" date="2019" name="Int. J. Syst. Evol. Microbiol.">
        <title>The Global Catalogue of Microorganisms (GCM) 10K type strain sequencing project: providing services to taxonomists for standard genome sequencing and annotation.</title>
        <authorList>
            <consortium name="The Broad Institute Genomics Platform"/>
            <consortium name="The Broad Institute Genome Sequencing Center for Infectious Disease"/>
            <person name="Wu L."/>
            <person name="Ma J."/>
        </authorList>
    </citation>
    <scope>NUCLEOTIDE SEQUENCE [LARGE SCALE GENOMIC DNA]</scope>
    <source>
        <strain evidence="14">CGMCC 1.3240</strain>
    </source>
</reference>
<dbReference type="InterPro" id="IPR036621">
    <property type="entry name" value="Anticodon-bd_dom_sf"/>
</dbReference>
<evidence type="ECO:0000256" key="10">
    <source>
        <dbReference type="HAMAP-Rule" id="MF_01569"/>
    </source>
</evidence>
<evidence type="ECO:0000256" key="3">
    <source>
        <dbReference type="ARBA" id="ARBA00022490"/>
    </source>
</evidence>
<dbReference type="CDD" id="cd04334">
    <property type="entry name" value="ProRS-INS"/>
    <property type="match status" value="1"/>
</dbReference>
<dbReference type="PANTHER" id="PTHR42753">
    <property type="entry name" value="MITOCHONDRIAL RIBOSOME PROTEIN L39/PROLYL-TRNA LIGASE FAMILY MEMBER"/>
    <property type="match status" value="1"/>
</dbReference>
<evidence type="ECO:0000256" key="5">
    <source>
        <dbReference type="ARBA" id="ARBA00022741"/>
    </source>
</evidence>
<comment type="domain">
    <text evidence="10">Consists of three domains: the N-terminal catalytic domain, the editing domain and the C-terminal anticodon-binding domain.</text>
</comment>
<dbReference type="InterPro" id="IPR007214">
    <property type="entry name" value="YbaK/aa-tRNA-synth-assoc-dom"/>
</dbReference>
<dbReference type="NCBIfam" id="NF006625">
    <property type="entry name" value="PRK09194.1"/>
    <property type="match status" value="1"/>
</dbReference>
<keyword evidence="14" id="KW-1185">Reference proteome</keyword>
<dbReference type="InterPro" id="IPR033730">
    <property type="entry name" value="ProRS_core_prok"/>
</dbReference>
<comment type="similarity">
    <text evidence="10">Belongs to the class-II aminoacyl-tRNA synthetase family. ProS type 1 subfamily.</text>
</comment>
<dbReference type="InterPro" id="IPR002316">
    <property type="entry name" value="Pro-tRNA-ligase_IIa"/>
</dbReference>
<evidence type="ECO:0000256" key="6">
    <source>
        <dbReference type="ARBA" id="ARBA00022840"/>
    </source>
</evidence>
<evidence type="ECO:0000256" key="7">
    <source>
        <dbReference type="ARBA" id="ARBA00022917"/>
    </source>
</evidence>
<dbReference type="InterPro" id="IPR002314">
    <property type="entry name" value="aa-tRNA-synt_IIb"/>
</dbReference>
<evidence type="ECO:0000256" key="2">
    <source>
        <dbReference type="ARBA" id="ARBA00011738"/>
    </source>
</evidence>
<comment type="subcellular location">
    <subcellularLocation>
        <location evidence="1 10">Cytoplasm</location>
    </subcellularLocation>
</comment>
<sequence length="587" mass="63665">MKQSKTFVPTLREVPADAEAISHQWLVKGGFIRQVSAGIYSLLPLGRSVLRHIEAIIREEMEHTGAQEVLLPALQPADLWHQSGRYDVYGQELIRLDDRNGRDFVLGPTHEEVITSLIEQEINSYRKLPVTLFQLQTKFRDERRPRSGLLRCREFLMKDAYSFAANWEDLDHTYTAMYDAYHRIFERCGLTFRAVLADAGAIGGEGGTHEFMAIAESGEDTVVTCDTCGYAANLEKATSVLDSSAAAKGAEASSGSGIPGDSAAASDQEDVPEKFHTPGMKSIEELIHGLGIGADQYIKTLIFAADGNPVAVLVRGDHSINETKVLNQLSAITLELADEETVKSITGAACGFAGPVGLRIPVLVDAAVAMMSAAVTGANETDYHLRHVVPGRDFSTEQVGDFRNVQAGQRCPCCPSGVLQTVRGIEIGHVFKLGTKYSDSMGATFMNAGGSEQSVIMGCYGIGVTRLLATIIEQHHDEQGMIWPAAVAPYHVHLIPVSLQDSVQKEAAERLYAELSEAGIRVLLDDRDERMGVKLKDADLIGLPIRIVVGKAISDGLVELKERGSKDAAERVGADQAIALVREILAK</sequence>
<evidence type="ECO:0000256" key="1">
    <source>
        <dbReference type="ARBA" id="ARBA00004496"/>
    </source>
</evidence>
<gene>
    <name evidence="10" type="primary">proS</name>
    <name evidence="13" type="ORF">ACFPYJ_12900</name>
</gene>
<dbReference type="EMBL" id="JBHSOW010000043">
    <property type="protein sequence ID" value="MFC5650002.1"/>
    <property type="molecule type" value="Genomic_DNA"/>
</dbReference>
<keyword evidence="5 10" id="KW-0547">Nucleotide-binding</keyword>
<proteinExistence type="inferred from homology"/>
<dbReference type="InterPro" id="IPR023717">
    <property type="entry name" value="Pro-tRNA-Synthase_IIa_type1"/>
</dbReference>
<dbReference type="InterPro" id="IPR045864">
    <property type="entry name" value="aa-tRNA-synth_II/BPL/LPL"/>
</dbReference>
<dbReference type="Gene3D" id="3.90.960.10">
    <property type="entry name" value="YbaK/aminoacyl-tRNA synthetase-associated domain"/>
    <property type="match status" value="1"/>
</dbReference>
<accession>A0ABW0VVZ8</accession>
<dbReference type="InterPro" id="IPR006195">
    <property type="entry name" value="aa-tRNA-synth_II"/>
</dbReference>
<dbReference type="PANTHER" id="PTHR42753:SF2">
    <property type="entry name" value="PROLINE--TRNA LIGASE"/>
    <property type="match status" value="1"/>
</dbReference>
<evidence type="ECO:0000313" key="13">
    <source>
        <dbReference type="EMBL" id="MFC5650002.1"/>
    </source>
</evidence>
<keyword evidence="4 10" id="KW-0436">Ligase</keyword>
<organism evidence="13 14">
    <name type="scientific">Paenibacillus solisilvae</name>
    <dbReference type="NCBI Taxonomy" id="2486751"/>
    <lineage>
        <taxon>Bacteria</taxon>
        <taxon>Bacillati</taxon>
        <taxon>Bacillota</taxon>
        <taxon>Bacilli</taxon>
        <taxon>Bacillales</taxon>
        <taxon>Paenibacillaceae</taxon>
        <taxon>Paenibacillus</taxon>
    </lineage>
</organism>
<comment type="caution">
    <text evidence="13">The sequence shown here is derived from an EMBL/GenBank/DDBJ whole genome shotgun (WGS) entry which is preliminary data.</text>
</comment>
<dbReference type="PROSITE" id="PS50862">
    <property type="entry name" value="AA_TRNA_LIGASE_II"/>
    <property type="match status" value="1"/>
</dbReference>
<keyword evidence="3 10" id="KW-0963">Cytoplasm</keyword>
<dbReference type="CDD" id="cd00779">
    <property type="entry name" value="ProRS_core_prok"/>
    <property type="match status" value="1"/>
</dbReference>
<comment type="subunit">
    <text evidence="2 10">Homodimer.</text>
</comment>
<evidence type="ECO:0000256" key="9">
    <source>
        <dbReference type="ARBA" id="ARBA00047671"/>
    </source>
</evidence>
<comment type="function">
    <text evidence="10">Catalyzes the attachment of proline to tRNA(Pro) in a two-step reaction: proline is first activated by ATP to form Pro-AMP and then transferred to the acceptor end of tRNA(Pro). As ProRS can inadvertently accommodate and process non-cognate amino acids such as alanine and cysteine, to avoid such errors it has two additional distinct editing activities against alanine. One activity is designated as 'pretransfer' editing and involves the tRNA(Pro)-independent hydrolysis of activated Ala-AMP. The other activity is designated 'posttransfer' editing and involves deacylation of mischarged Ala-tRNA(Pro). The misacylated Cys-tRNA(Pro) is not edited by ProRS.</text>
</comment>
<evidence type="ECO:0000313" key="14">
    <source>
        <dbReference type="Proteomes" id="UP001596047"/>
    </source>
</evidence>
<dbReference type="Pfam" id="PF00587">
    <property type="entry name" value="tRNA-synt_2b"/>
    <property type="match status" value="1"/>
</dbReference>
<comment type="catalytic activity">
    <reaction evidence="9 10">
        <text>tRNA(Pro) + L-proline + ATP = L-prolyl-tRNA(Pro) + AMP + diphosphate</text>
        <dbReference type="Rhea" id="RHEA:14305"/>
        <dbReference type="Rhea" id="RHEA-COMP:9700"/>
        <dbReference type="Rhea" id="RHEA-COMP:9702"/>
        <dbReference type="ChEBI" id="CHEBI:30616"/>
        <dbReference type="ChEBI" id="CHEBI:33019"/>
        <dbReference type="ChEBI" id="CHEBI:60039"/>
        <dbReference type="ChEBI" id="CHEBI:78442"/>
        <dbReference type="ChEBI" id="CHEBI:78532"/>
        <dbReference type="ChEBI" id="CHEBI:456215"/>
        <dbReference type="EC" id="6.1.1.15"/>
    </reaction>
</comment>